<evidence type="ECO:0000313" key="1">
    <source>
        <dbReference type="EMBL" id="BCI51737.1"/>
    </source>
</evidence>
<sequence length="77" mass="8441">MTVKAAQASLDRFAQVRGDTRRRVTADGRSSVAVMATTEPLASVPAVPYPVIIAETRTASRQAMVPYRGYRYSVPRN</sequence>
<accession>A0A6S6P2Z3</accession>
<protein>
    <submittedName>
        <fullName evidence="1">Uncharacterized protein</fullName>
    </submittedName>
</protein>
<dbReference type="AlphaFoldDB" id="A0A6S6P2Z3"/>
<dbReference type="Proteomes" id="UP000515734">
    <property type="component" value="Chromosome"/>
</dbReference>
<evidence type="ECO:0000313" key="2">
    <source>
        <dbReference type="Proteomes" id="UP000515734"/>
    </source>
</evidence>
<proteinExistence type="predicted"/>
<dbReference type="EMBL" id="AP023287">
    <property type="protein sequence ID" value="BCI51737.1"/>
    <property type="molecule type" value="Genomic_DNA"/>
</dbReference>
<name>A0A6S6P2Z3_9MYCO</name>
<reference evidence="1 2" key="1">
    <citation type="submission" date="2020-07" db="EMBL/GenBank/DDBJ databases">
        <title>Complete genome sequence of Mycolicibacterium litorale like strain isolated from cardiac implantable electronic device infection.</title>
        <authorList>
            <person name="Fukano H."/>
            <person name="Miyama H."/>
            <person name="Hoshino Y."/>
        </authorList>
    </citation>
    <scope>NUCLEOTIDE SEQUENCE [LARGE SCALE GENOMIC DNA]</scope>
    <source>
        <strain evidence="1 2">NIIDNTM18</strain>
    </source>
</reference>
<organism evidence="1 2">
    <name type="scientific">Mycolicibacterium litorale</name>
    <dbReference type="NCBI Taxonomy" id="758802"/>
    <lineage>
        <taxon>Bacteria</taxon>
        <taxon>Bacillati</taxon>
        <taxon>Actinomycetota</taxon>
        <taxon>Actinomycetes</taxon>
        <taxon>Mycobacteriales</taxon>
        <taxon>Mycobacteriaceae</taxon>
        <taxon>Mycolicibacterium</taxon>
    </lineage>
</organism>
<gene>
    <name evidence="1" type="ORF">NIIDNTM18_10150</name>
</gene>